<gene>
    <name evidence="13" type="ORF">RM552_14400</name>
</gene>
<protein>
    <recommendedName>
        <fullName evidence="3">histidine kinase</fullName>
        <ecNumber evidence="3">2.7.13.3</ecNumber>
    </recommendedName>
</protein>
<organism evidence="13 14">
    <name type="scientific">Glaciecola petra</name>
    <dbReference type="NCBI Taxonomy" id="3075602"/>
    <lineage>
        <taxon>Bacteria</taxon>
        <taxon>Pseudomonadati</taxon>
        <taxon>Pseudomonadota</taxon>
        <taxon>Gammaproteobacteria</taxon>
        <taxon>Alteromonadales</taxon>
        <taxon>Alteromonadaceae</taxon>
        <taxon>Glaciecola</taxon>
    </lineage>
</organism>
<dbReference type="Gene3D" id="6.10.340.10">
    <property type="match status" value="1"/>
</dbReference>
<evidence type="ECO:0000313" key="14">
    <source>
        <dbReference type="Proteomes" id="UP001253545"/>
    </source>
</evidence>
<evidence type="ECO:0000256" key="2">
    <source>
        <dbReference type="ARBA" id="ARBA00004651"/>
    </source>
</evidence>
<dbReference type="InterPro" id="IPR003661">
    <property type="entry name" value="HisK_dim/P_dom"/>
</dbReference>
<dbReference type="PANTHER" id="PTHR44936">
    <property type="entry name" value="SENSOR PROTEIN CREC"/>
    <property type="match status" value="1"/>
</dbReference>
<dbReference type="InterPro" id="IPR005467">
    <property type="entry name" value="His_kinase_dom"/>
</dbReference>
<evidence type="ECO:0000256" key="3">
    <source>
        <dbReference type="ARBA" id="ARBA00012438"/>
    </source>
</evidence>
<keyword evidence="10" id="KW-1133">Transmembrane helix</keyword>
<dbReference type="Gene3D" id="1.10.287.130">
    <property type="match status" value="1"/>
</dbReference>
<reference evidence="13 14" key="1">
    <citation type="submission" date="2023-09" db="EMBL/GenBank/DDBJ databases">
        <authorList>
            <person name="Rey-Velasco X."/>
        </authorList>
    </citation>
    <scope>NUCLEOTIDE SEQUENCE [LARGE SCALE GENOMIC DNA]</scope>
    <source>
        <strain evidence="13 14">P117</strain>
    </source>
</reference>
<dbReference type="PROSITE" id="PS50885">
    <property type="entry name" value="HAMP"/>
    <property type="match status" value="1"/>
</dbReference>
<keyword evidence="6" id="KW-0808">Transferase</keyword>
<dbReference type="RefSeq" id="WP_311369570.1">
    <property type="nucleotide sequence ID" value="NZ_JAVRHX010000005.1"/>
</dbReference>
<proteinExistence type="predicted"/>
<evidence type="ECO:0000259" key="12">
    <source>
        <dbReference type="PROSITE" id="PS50885"/>
    </source>
</evidence>
<dbReference type="Pfam" id="PF00512">
    <property type="entry name" value="HisKA"/>
    <property type="match status" value="1"/>
</dbReference>
<dbReference type="InterPro" id="IPR050980">
    <property type="entry name" value="2C_sensor_his_kinase"/>
</dbReference>
<dbReference type="Proteomes" id="UP001253545">
    <property type="component" value="Unassembled WGS sequence"/>
</dbReference>
<sequence length="435" mass="48869">MRYLSLSLVVVVLVATIGLGWVFDFVYQQYSDPKQSPSEDKIEYAEILTKKMAVALSSSNNANAFITAWQANDGYSLQIDSINSLALPAPLLSDLRLGKSLNIESDSDLNIHYAIPNSSDVLILQIPYTIEDNKKFINRYWVTSLFYLLLIVLFLLWAKPLISRLINLRETAKAFGKGELSQRITVGKVSYISDLESEFNHMAQRIEDLVSDVKLLSTAVSHDLRTPLARIRMGLDTLSEEEEPAQRRVYEKRINAHIDDMVELVETLLAYARLDQSMLAIEKTSIDLFALTEKIIKNKQKERPAEHDKSILLEADASLAHCFAVGDNTYLKMLVNNLLLNAIQHSKTTVLVKICCRPNSLVLVVEDDGDGIPEDIKVDLFKPFVRSKANKNKGHGVGLAICKRIVQWHQGSITVEKSEQLKGAKFIVNLPSVEN</sequence>
<dbReference type="InterPro" id="IPR004358">
    <property type="entry name" value="Sig_transdc_His_kin-like_C"/>
</dbReference>
<dbReference type="InterPro" id="IPR036097">
    <property type="entry name" value="HisK_dim/P_sf"/>
</dbReference>
<dbReference type="GO" id="GO:0005524">
    <property type="term" value="F:ATP binding"/>
    <property type="evidence" value="ECO:0007669"/>
    <property type="project" value="UniProtKB-KW"/>
</dbReference>
<keyword evidence="7" id="KW-0547">Nucleotide-binding</keyword>
<feature type="transmembrane region" description="Helical" evidence="10">
    <location>
        <begin position="140"/>
        <end position="158"/>
    </location>
</feature>
<evidence type="ECO:0000256" key="1">
    <source>
        <dbReference type="ARBA" id="ARBA00000085"/>
    </source>
</evidence>
<evidence type="ECO:0000259" key="11">
    <source>
        <dbReference type="PROSITE" id="PS50109"/>
    </source>
</evidence>
<dbReference type="SMART" id="SM00387">
    <property type="entry name" value="HATPase_c"/>
    <property type="match status" value="1"/>
</dbReference>
<feature type="domain" description="HAMP" evidence="12">
    <location>
        <begin position="159"/>
        <end position="211"/>
    </location>
</feature>
<evidence type="ECO:0000256" key="8">
    <source>
        <dbReference type="ARBA" id="ARBA00022777"/>
    </source>
</evidence>
<evidence type="ECO:0000313" key="13">
    <source>
        <dbReference type="EMBL" id="MDT0596042.1"/>
    </source>
</evidence>
<dbReference type="EMBL" id="JAVRHX010000005">
    <property type="protein sequence ID" value="MDT0596042.1"/>
    <property type="molecule type" value="Genomic_DNA"/>
</dbReference>
<dbReference type="SUPFAM" id="SSF55874">
    <property type="entry name" value="ATPase domain of HSP90 chaperone/DNA topoisomerase II/histidine kinase"/>
    <property type="match status" value="1"/>
</dbReference>
<keyword evidence="8" id="KW-0418">Kinase</keyword>
<dbReference type="SMART" id="SM00304">
    <property type="entry name" value="HAMP"/>
    <property type="match status" value="1"/>
</dbReference>
<accession>A0ABU2ZTS8</accession>
<keyword evidence="10" id="KW-0472">Membrane</keyword>
<comment type="catalytic activity">
    <reaction evidence="1">
        <text>ATP + protein L-histidine = ADP + protein N-phospho-L-histidine.</text>
        <dbReference type="EC" id="2.7.13.3"/>
    </reaction>
</comment>
<dbReference type="Gene3D" id="3.30.565.10">
    <property type="entry name" value="Histidine kinase-like ATPase, C-terminal domain"/>
    <property type="match status" value="1"/>
</dbReference>
<dbReference type="PANTHER" id="PTHR44936:SF10">
    <property type="entry name" value="SENSOR PROTEIN RSTB"/>
    <property type="match status" value="1"/>
</dbReference>
<dbReference type="SUPFAM" id="SSF47384">
    <property type="entry name" value="Homodimeric domain of signal transducing histidine kinase"/>
    <property type="match status" value="1"/>
</dbReference>
<evidence type="ECO:0000256" key="6">
    <source>
        <dbReference type="ARBA" id="ARBA00022679"/>
    </source>
</evidence>
<dbReference type="CDD" id="cd00082">
    <property type="entry name" value="HisKA"/>
    <property type="match status" value="1"/>
</dbReference>
<dbReference type="PROSITE" id="PS50109">
    <property type="entry name" value="HIS_KIN"/>
    <property type="match status" value="1"/>
</dbReference>
<keyword evidence="10" id="KW-0812">Transmembrane</keyword>
<dbReference type="CDD" id="cd00075">
    <property type="entry name" value="HATPase"/>
    <property type="match status" value="1"/>
</dbReference>
<name>A0ABU2ZTS8_9ALTE</name>
<evidence type="ECO:0000256" key="5">
    <source>
        <dbReference type="ARBA" id="ARBA00022553"/>
    </source>
</evidence>
<keyword evidence="4" id="KW-1003">Cell membrane</keyword>
<keyword evidence="9 13" id="KW-0067">ATP-binding</keyword>
<evidence type="ECO:0000256" key="4">
    <source>
        <dbReference type="ARBA" id="ARBA00022475"/>
    </source>
</evidence>
<evidence type="ECO:0000256" key="9">
    <source>
        <dbReference type="ARBA" id="ARBA00022840"/>
    </source>
</evidence>
<dbReference type="SMART" id="SM00388">
    <property type="entry name" value="HisKA"/>
    <property type="match status" value="1"/>
</dbReference>
<dbReference type="EC" id="2.7.13.3" evidence="3"/>
<keyword evidence="14" id="KW-1185">Reference proteome</keyword>
<comment type="caution">
    <text evidence="13">The sequence shown here is derived from an EMBL/GenBank/DDBJ whole genome shotgun (WGS) entry which is preliminary data.</text>
</comment>
<dbReference type="InterPro" id="IPR036890">
    <property type="entry name" value="HATPase_C_sf"/>
</dbReference>
<dbReference type="InterPro" id="IPR003594">
    <property type="entry name" value="HATPase_dom"/>
</dbReference>
<comment type="subcellular location">
    <subcellularLocation>
        <location evidence="2">Cell membrane</location>
        <topology evidence="2">Multi-pass membrane protein</topology>
    </subcellularLocation>
</comment>
<keyword evidence="5" id="KW-0597">Phosphoprotein</keyword>
<dbReference type="Pfam" id="PF02518">
    <property type="entry name" value="HATPase_c"/>
    <property type="match status" value="1"/>
</dbReference>
<dbReference type="InterPro" id="IPR003660">
    <property type="entry name" value="HAMP_dom"/>
</dbReference>
<dbReference type="Pfam" id="PF00672">
    <property type="entry name" value="HAMP"/>
    <property type="match status" value="1"/>
</dbReference>
<feature type="domain" description="Histidine kinase" evidence="11">
    <location>
        <begin position="219"/>
        <end position="434"/>
    </location>
</feature>
<evidence type="ECO:0000256" key="7">
    <source>
        <dbReference type="ARBA" id="ARBA00022741"/>
    </source>
</evidence>
<evidence type="ECO:0000256" key="10">
    <source>
        <dbReference type="SAM" id="Phobius"/>
    </source>
</evidence>
<dbReference type="CDD" id="cd06225">
    <property type="entry name" value="HAMP"/>
    <property type="match status" value="1"/>
</dbReference>
<dbReference type="PRINTS" id="PR00344">
    <property type="entry name" value="BCTRLSENSOR"/>
</dbReference>